<proteinExistence type="predicted"/>
<evidence type="ECO:0000313" key="1">
    <source>
        <dbReference type="EMBL" id="RYU95858.1"/>
    </source>
</evidence>
<reference evidence="1 2" key="1">
    <citation type="submission" date="2019-02" db="EMBL/GenBank/DDBJ databases">
        <title>Bacterial novel species Emticicia sp. 17J42-9 isolated from soil.</title>
        <authorList>
            <person name="Jung H.-Y."/>
        </authorList>
    </citation>
    <scope>NUCLEOTIDE SEQUENCE [LARGE SCALE GENOMIC DNA]</scope>
    <source>
        <strain evidence="1 2">17J42-9</strain>
    </source>
</reference>
<comment type="caution">
    <text evidence="1">The sequence shown here is derived from an EMBL/GenBank/DDBJ whole genome shotgun (WGS) entry which is preliminary data.</text>
</comment>
<name>A0A4Q5M105_9BACT</name>
<dbReference type="Proteomes" id="UP000293162">
    <property type="component" value="Unassembled WGS sequence"/>
</dbReference>
<accession>A0A4Q5M105</accession>
<sequence length="361" mass="41731">MAILTAIFTKTQAQTNTNSLESVYSYNRSKLGKVQFKFSSLAYVRNNEYFNNIADGYTLFGYYLNPKVAYQPHEKVSIELGGFARKEFGTAGFKEIQPTFTIQVKQNDWRFLFGNIEGNINHRMIEPLMSFERLVSAPLEHGAQIKYQKTTTLKNSNVSDEVFFDLWLDWQRSTSPGQTNQESFWNGLSFYSPALLVKGFKVKGLVQGSIYHAGGQNIQSALPVVTRVNTALGVRIQKDFLTNQSLVADNYYVGYYESPYRGTAYYLNGYWQHPKFQVGVSYWFGHFFYAPMGNDLFQSYSRKFNSQGYYEPYRSILILRLVKDWKIIDGLNISLRAEPHYDVQNGKFEHSEGLYVKYQLH</sequence>
<gene>
    <name evidence="1" type="ORF">EWM59_09545</name>
</gene>
<organism evidence="1 2">
    <name type="scientific">Emticicia agri</name>
    <dbReference type="NCBI Taxonomy" id="2492393"/>
    <lineage>
        <taxon>Bacteria</taxon>
        <taxon>Pseudomonadati</taxon>
        <taxon>Bacteroidota</taxon>
        <taxon>Cytophagia</taxon>
        <taxon>Cytophagales</taxon>
        <taxon>Leadbetterellaceae</taxon>
        <taxon>Emticicia</taxon>
    </lineage>
</organism>
<keyword evidence="2" id="KW-1185">Reference proteome</keyword>
<dbReference type="OrthoDB" id="1111796at2"/>
<evidence type="ECO:0000313" key="2">
    <source>
        <dbReference type="Proteomes" id="UP000293162"/>
    </source>
</evidence>
<dbReference type="RefSeq" id="WP_130020738.1">
    <property type="nucleotide sequence ID" value="NZ_SEWF01000011.1"/>
</dbReference>
<evidence type="ECO:0008006" key="3">
    <source>
        <dbReference type="Google" id="ProtNLM"/>
    </source>
</evidence>
<dbReference type="AlphaFoldDB" id="A0A4Q5M105"/>
<protein>
    <recommendedName>
        <fullName evidence="3">Porin</fullName>
    </recommendedName>
</protein>
<dbReference type="EMBL" id="SEWF01000011">
    <property type="protein sequence ID" value="RYU95858.1"/>
    <property type="molecule type" value="Genomic_DNA"/>
</dbReference>